<proteinExistence type="predicted"/>
<keyword evidence="4" id="KW-1133">Transmembrane helix</keyword>
<keyword evidence="2 6" id="KW-0418">Kinase</keyword>
<reference evidence="6" key="1">
    <citation type="submission" date="2022-11" db="EMBL/GenBank/DDBJ databases">
        <authorList>
            <person name="Somphong A."/>
            <person name="Phongsopitanun W."/>
        </authorList>
    </citation>
    <scope>NUCLEOTIDE SEQUENCE</scope>
    <source>
        <strain evidence="6">Pm04-4</strain>
    </source>
</reference>
<dbReference type="PANTHER" id="PTHR24421">
    <property type="entry name" value="NITRATE/NITRITE SENSOR PROTEIN NARX-RELATED"/>
    <property type="match status" value="1"/>
</dbReference>
<evidence type="ECO:0000313" key="7">
    <source>
        <dbReference type="Proteomes" id="UP001151002"/>
    </source>
</evidence>
<dbReference type="SUPFAM" id="SSF55874">
    <property type="entry name" value="ATPase domain of HSP90 chaperone/DNA topoisomerase II/histidine kinase"/>
    <property type="match status" value="2"/>
</dbReference>
<dbReference type="RefSeq" id="WP_267570270.1">
    <property type="nucleotide sequence ID" value="NZ_JAPNTZ010000029.1"/>
</dbReference>
<evidence type="ECO:0000259" key="5">
    <source>
        <dbReference type="Pfam" id="PF07730"/>
    </source>
</evidence>
<evidence type="ECO:0000256" key="4">
    <source>
        <dbReference type="SAM" id="Phobius"/>
    </source>
</evidence>
<keyword evidence="1" id="KW-0808">Transferase</keyword>
<gene>
    <name evidence="6" type="ORF">OWR29_47280</name>
</gene>
<name>A0ABT4BGL6_9ACTN</name>
<dbReference type="CDD" id="cd16917">
    <property type="entry name" value="HATPase_UhpB-NarQ-NarX-like"/>
    <property type="match status" value="1"/>
</dbReference>
<dbReference type="GO" id="GO:0016301">
    <property type="term" value="F:kinase activity"/>
    <property type="evidence" value="ECO:0007669"/>
    <property type="project" value="UniProtKB-KW"/>
</dbReference>
<dbReference type="InterPro" id="IPR011712">
    <property type="entry name" value="Sig_transdc_His_kin_sub3_dim/P"/>
</dbReference>
<evidence type="ECO:0000256" key="3">
    <source>
        <dbReference type="ARBA" id="ARBA00023012"/>
    </source>
</evidence>
<keyword evidence="3" id="KW-0902">Two-component regulatory system</keyword>
<dbReference type="PIRSF" id="PIRSF037434">
    <property type="entry name" value="STHK_ChrS"/>
    <property type="match status" value="1"/>
</dbReference>
<keyword evidence="7" id="KW-1185">Reference proteome</keyword>
<accession>A0ABT4BGL6</accession>
<dbReference type="Proteomes" id="UP001151002">
    <property type="component" value="Unassembled WGS sequence"/>
</dbReference>
<dbReference type="InterPro" id="IPR050482">
    <property type="entry name" value="Sensor_HK_TwoCompSys"/>
</dbReference>
<dbReference type="Gene3D" id="3.30.565.10">
    <property type="entry name" value="Histidine kinase-like ATPase, C-terminal domain"/>
    <property type="match status" value="1"/>
</dbReference>
<dbReference type="PRINTS" id="PR00344">
    <property type="entry name" value="BCTRLSENSOR"/>
</dbReference>
<dbReference type="PANTHER" id="PTHR24421:SF62">
    <property type="entry name" value="SENSORY TRANSDUCTION HISTIDINE KINASE"/>
    <property type="match status" value="1"/>
</dbReference>
<dbReference type="Pfam" id="PF07730">
    <property type="entry name" value="HisKA_3"/>
    <property type="match status" value="1"/>
</dbReference>
<keyword evidence="4" id="KW-0472">Membrane</keyword>
<dbReference type="InterPro" id="IPR017205">
    <property type="entry name" value="Sig_transdc_His_kinase_ChrS"/>
</dbReference>
<organism evidence="6 7">
    <name type="scientific">Paractinoplanes pyxinae</name>
    <dbReference type="NCBI Taxonomy" id="2997416"/>
    <lineage>
        <taxon>Bacteria</taxon>
        <taxon>Bacillati</taxon>
        <taxon>Actinomycetota</taxon>
        <taxon>Actinomycetes</taxon>
        <taxon>Micromonosporales</taxon>
        <taxon>Micromonosporaceae</taxon>
        <taxon>Paractinoplanes</taxon>
    </lineage>
</organism>
<dbReference type="Gene3D" id="1.20.5.1930">
    <property type="match status" value="1"/>
</dbReference>
<dbReference type="InterPro" id="IPR036890">
    <property type="entry name" value="HATPase_C_sf"/>
</dbReference>
<feature type="transmembrane region" description="Helical" evidence="4">
    <location>
        <begin position="53"/>
        <end position="80"/>
    </location>
</feature>
<comment type="caution">
    <text evidence="6">The sequence shown here is derived from an EMBL/GenBank/DDBJ whole genome shotgun (WGS) entry which is preliminary data.</text>
</comment>
<evidence type="ECO:0000256" key="2">
    <source>
        <dbReference type="ARBA" id="ARBA00022777"/>
    </source>
</evidence>
<sequence length="434" mass="44051">MDRWPPPQAGRPAAVLAAVVLLGVAVVAMSPWPLAAASWLLLTAWRWPLRATIYYPVLLVLMTAAVTFTPYAMFASWVLALHAFVLFGPRAAFAWSVVSAVSITFAQSGTLDVSSSISLLAPLVAAGWYLSAALKENLSLREKLIERATSDGVRAERTRMAREIHDTIAQDLSASAALLEGAVTDGVSDPRVAQARDLARSGLAEARRSVLALGPGSLDGSGLAGALRGLVTSWSARTGVRGSFASDPEARPLDDDTEAALFRVGQSALANVAEHASATRVDVTLSYLDDEVVLDIRDDGVGFTAAPGAGAGFTAAPGVNFTAAPREGAGLTDAPGEGVDLTAPGKGAGLTDAPREGAGLTDAPGEGVGLTAAPAEGVDLTATGKGVGFAAAPGVGRGFGLAGMRERLGALGGGLEIETGPGAGTAVRAAVPLR</sequence>
<evidence type="ECO:0000256" key="1">
    <source>
        <dbReference type="ARBA" id="ARBA00022679"/>
    </source>
</evidence>
<feature type="domain" description="Signal transduction histidine kinase subgroup 3 dimerisation and phosphoacceptor" evidence="5">
    <location>
        <begin position="156"/>
        <end position="217"/>
    </location>
</feature>
<keyword evidence="4" id="KW-0812">Transmembrane</keyword>
<evidence type="ECO:0000313" key="6">
    <source>
        <dbReference type="EMBL" id="MCY1145654.1"/>
    </source>
</evidence>
<protein>
    <submittedName>
        <fullName evidence="6">Sensor histidine kinase</fullName>
    </submittedName>
</protein>
<dbReference type="InterPro" id="IPR004358">
    <property type="entry name" value="Sig_transdc_His_kin-like_C"/>
</dbReference>
<dbReference type="EMBL" id="JAPNTZ010000029">
    <property type="protein sequence ID" value="MCY1145654.1"/>
    <property type="molecule type" value="Genomic_DNA"/>
</dbReference>